<dbReference type="OrthoDB" id="3197085at2"/>
<dbReference type="SUPFAM" id="SSF116734">
    <property type="entry name" value="DNA methylase specificity domain"/>
    <property type="match status" value="2"/>
</dbReference>
<dbReference type="PANTHER" id="PTHR30408">
    <property type="entry name" value="TYPE-1 RESTRICTION ENZYME ECOKI SPECIFICITY PROTEIN"/>
    <property type="match status" value="1"/>
</dbReference>
<comment type="similarity">
    <text evidence="1">Belongs to the type-I restriction system S methylase family.</text>
</comment>
<proteinExistence type="inferred from homology"/>
<reference evidence="5 6" key="1">
    <citation type="submission" date="2017-06" db="EMBL/GenBank/DDBJ databases">
        <authorList>
            <person name="Kim H.J."/>
            <person name="Triplett B.A."/>
        </authorList>
    </citation>
    <scope>NUCLEOTIDE SEQUENCE [LARGE SCALE GENOMIC DNA]</scope>
    <source>
        <strain evidence="5 6">CGMCC 4.5593</strain>
    </source>
</reference>
<dbReference type="RefSeq" id="WP_089244559.1">
    <property type="nucleotide sequence ID" value="NZ_FZPH01000001.1"/>
</dbReference>
<gene>
    <name evidence="5" type="ORF">SAMN05421812_101730</name>
</gene>
<dbReference type="PANTHER" id="PTHR30408:SF12">
    <property type="entry name" value="TYPE I RESTRICTION ENZYME MJAVIII SPECIFICITY SUBUNIT"/>
    <property type="match status" value="1"/>
</dbReference>
<evidence type="ECO:0000256" key="1">
    <source>
        <dbReference type="ARBA" id="ARBA00010923"/>
    </source>
</evidence>
<dbReference type="CDD" id="cd17279">
    <property type="entry name" value="RMtype1_S_BmuCF2ORF3362P_TRD1-CR1_like"/>
    <property type="match status" value="1"/>
</dbReference>
<evidence type="ECO:0000256" key="2">
    <source>
        <dbReference type="ARBA" id="ARBA00022747"/>
    </source>
</evidence>
<dbReference type="GO" id="GO:0003677">
    <property type="term" value="F:DNA binding"/>
    <property type="evidence" value="ECO:0007669"/>
    <property type="project" value="UniProtKB-KW"/>
</dbReference>
<dbReference type="GO" id="GO:0009307">
    <property type="term" value="P:DNA restriction-modification system"/>
    <property type="evidence" value="ECO:0007669"/>
    <property type="project" value="UniProtKB-KW"/>
</dbReference>
<dbReference type="InterPro" id="IPR052021">
    <property type="entry name" value="Type-I_RS_S_subunit"/>
</dbReference>
<keyword evidence="3" id="KW-0238">DNA-binding</keyword>
<dbReference type="EMBL" id="FZPH01000001">
    <property type="protein sequence ID" value="SNS77271.1"/>
    <property type="molecule type" value="Genomic_DNA"/>
</dbReference>
<feature type="domain" description="Type I restriction modification DNA specificity" evidence="4">
    <location>
        <begin position="11"/>
        <end position="159"/>
    </location>
</feature>
<dbReference type="Pfam" id="PF01420">
    <property type="entry name" value="Methylase_S"/>
    <property type="match status" value="1"/>
</dbReference>
<name>A0A239H7X4_9ACTN</name>
<dbReference type="Gene3D" id="3.90.220.20">
    <property type="entry name" value="DNA methylase specificity domains"/>
    <property type="match status" value="2"/>
</dbReference>
<evidence type="ECO:0000313" key="6">
    <source>
        <dbReference type="Proteomes" id="UP000198362"/>
    </source>
</evidence>
<evidence type="ECO:0000259" key="4">
    <source>
        <dbReference type="Pfam" id="PF01420"/>
    </source>
</evidence>
<accession>A0A239H7X4</accession>
<dbReference type="AlphaFoldDB" id="A0A239H7X4"/>
<sequence length="418" mass="45663">MSSDLLPLRRITKVINGGTPSPDDANWNGDVPWATPADFGAAFAPITATRRTLTALGAKVGSTIVPAGAILLSTRAPIGYVALASTPMAFNQGCRALVLNDNVDPRFIGYQLESMRPDLQARGLGTTFVELSSESLASVPVVIPPLREQQRIADFLDGEIALIDRLQIATQRQISLMVERRGAAFHHAIEIEGGPGLDILSPRAEADHWDMVPLNQALTQLTNGYVGPTRDILVDQGVPYLQSLHIKDGRVDFERRPYFVSADWARERPRISLGIGDVLIVQTGAIGEVAIVDERSAGASCHALLIARANKAILDPTYLWHALRSHWGRNILLREQTGALHPHLEAGNVRFINLPIADLRTQRRVVERVDEVVLDMKRVERLLGVRLNLQTERRRSLITAAVTGQVDVSTASGRGIEG</sequence>
<dbReference type="InterPro" id="IPR044946">
    <property type="entry name" value="Restrct_endonuc_typeI_TRD_sf"/>
</dbReference>
<keyword evidence="6" id="KW-1185">Reference proteome</keyword>
<dbReference type="Proteomes" id="UP000198362">
    <property type="component" value="Unassembled WGS sequence"/>
</dbReference>
<protein>
    <submittedName>
        <fullName evidence="5">Type I restriction enzyme, S subunit</fullName>
    </submittedName>
</protein>
<evidence type="ECO:0000256" key="3">
    <source>
        <dbReference type="ARBA" id="ARBA00023125"/>
    </source>
</evidence>
<organism evidence="5 6">
    <name type="scientific">Asanoa hainanensis</name>
    <dbReference type="NCBI Taxonomy" id="560556"/>
    <lineage>
        <taxon>Bacteria</taxon>
        <taxon>Bacillati</taxon>
        <taxon>Actinomycetota</taxon>
        <taxon>Actinomycetes</taxon>
        <taxon>Micromonosporales</taxon>
        <taxon>Micromonosporaceae</taxon>
        <taxon>Asanoa</taxon>
    </lineage>
</organism>
<evidence type="ECO:0000313" key="5">
    <source>
        <dbReference type="EMBL" id="SNS77271.1"/>
    </source>
</evidence>
<keyword evidence="2" id="KW-0680">Restriction system</keyword>
<dbReference type="InterPro" id="IPR000055">
    <property type="entry name" value="Restrct_endonuc_typeI_TRD"/>
</dbReference>